<dbReference type="EMBL" id="JADYXP020000006">
    <property type="protein sequence ID" value="KAL0121416.1"/>
    <property type="molecule type" value="Genomic_DNA"/>
</dbReference>
<reference evidence="2 3" key="1">
    <citation type="submission" date="2023-03" db="EMBL/GenBank/DDBJ databases">
        <title>High recombination rates correlate with genetic variation in Cardiocondyla obscurior ants.</title>
        <authorList>
            <person name="Errbii M."/>
        </authorList>
    </citation>
    <scope>NUCLEOTIDE SEQUENCE [LARGE SCALE GENOMIC DNA]</scope>
    <source>
        <strain evidence="2">Alpha-2009</strain>
        <tissue evidence="2">Whole body</tissue>
    </source>
</reference>
<evidence type="ECO:0008006" key="4">
    <source>
        <dbReference type="Google" id="ProtNLM"/>
    </source>
</evidence>
<keyword evidence="1" id="KW-0472">Membrane</keyword>
<keyword evidence="1" id="KW-0812">Transmembrane</keyword>
<evidence type="ECO:0000313" key="2">
    <source>
        <dbReference type="EMBL" id="KAL0121416.1"/>
    </source>
</evidence>
<evidence type="ECO:0000256" key="1">
    <source>
        <dbReference type="SAM" id="Phobius"/>
    </source>
</evidence>
<accession>A0AAW2FZH1</accession>
<feature type="transmembrane region" description="Helical" evidence="1">
    <location>
        <begin position="55"/>
        <end position="74"/>
    </location>
</feature>
<gene>
    <name evidence="2" type="ORF">PUN28_006732</name>
</gene>
<dbReference type="Proteomes" id="UP001430953">
    <property type="component" value="Unassembled WGS sequence"/>
</dbReference>
<comment type="caution">
    <text evidence="2">The sequence shown here is derived from an EMBL/GenBank/DDBJ whole genome shotgun (WGS) entry which is preliminary data.</text>
</comment>
<protein>
    <recommendedName>
        <fullName evidence="4">Transmembrane protein</fullName>
    </recommendedName>
</protein>
<name>A0AAW2FZH1_9HYME</name>
<proteinExistence type="predicted"/>
<keyword evidence="3" id="KW-1185">Reference proteome</keyword>
<evidence type="ECO:0000313" key="3">
    <source>
        <dbReference type="Proteomes" id="UP001430953"/>
    </source>
</evidence>
<keyword evidence="1" id="KW-1133">Transmembrane helix</keyword>
<dbReference type="AlphaFoldDB" id="A0AAW2FZH1"/>
<organism evidence="2 3">
    <name type="scientific">Cardiocondyla obscurior</name>
    <dbReference type="NCBI Taxonomy" id="286306"/>
    <lineage>
        <taxon>Eukaryota</taxon>
        <taxon>Metazoa</taxon>
        <taxon>Ecdysozoa</taxon>
        <taxon>Arthropoda</taxon>
        <taxon>Hexapoda</taxon>
        <taxon>Insecta</taxon>
        <taxon>Pterygota</taxon>
        <taxon>Neoptera</taxon>
        <taxon>Endopterygota</taxon>
        <taxon>Hymenoptera</taxon>
        <taxon>Apocrita</taxon>
        <taxon>Aculeata</taxon>
        <taxon>Formicoidea</taxon>
        <taxon>Formicidae</taxon>
        <taxon>Myrmicinae</taxon>
        <taxon>Cardiocondyla</taxon>
    </lineage>
</organism>
<sequence length="86" mass="10470">MIQQPYCFIKLYSSKKFYAQTCKERIKANNSFKKVQLFYDIISCSLCFFLKKKTFTLKIFQILFIFLNIIYIHSNINYINFLRLIN</sequence>